<sequence length="188" mass="21891">MLLGFKTELKVNNTQKILLAKHAGVARHAWNWGLSLTKNILDNNKNNPEAKIKFPTSIDLHKWLVALVKPEYSWYYEVSKCAPQYALRHLRRAWDDCFKKTKLPPRFKKKGKSDSFTLDGSINVEPNRIKVPRIGWLKTYERLPQGTNPKSVTISKRANKWFISFKIESTPNTSRLSQKSFKLIEIKH</sequence>
<dbReference type="EMBL" id="CAACVJ010000246">
    <property type="protein sequence ID" value="VEP15239.1"/>
    <property type="molecule type" value="Genomic_DNA"/>
</dbReference>
<reference evidence="2 3" key="1">
    <citation type="submission" date="2019-01" db="EMBL/GenBank/DDBJ databases">
        <authorList>
            <person name="Brito A."/>
        </authorList>
    </citation>
    <scope>NUCLEOTIDE SEQUENCE [LARGE SCALE GENOMIC DNA]</scope>
    <source>
        <strain evidence="2">1</strain>
    </source>
</reference>
<name>A0A563VV14_9CYAN</name>
<dbReference type="InterPro" id="IPR021027">
    <property type="entry name" value="Transposase_put_HTH"/>
</dbReference>
<dbReference type="Proteomes" id="UP000320055">
    <property type="component" value="Unassembled WGS sequence"/>
</dbReference>
<dbReference type="AlphaFoldDB" id="A0A563VV14"/>
<proteinExistence type="predicted"/>
<evidence type="ECO:0000313" key="2">
    <source>
        <dbReference type="EMBL" id="VEP15239.1"/>
    </source>
</evidence>
<keyword evidence="3" id="KW-1185">Reference proteome</keyword>
<dbReference type="Pfam" id="PF12323">
    <property type="entry name" value="HTH_OrfB_IS605"/>
    <property type="match status" value="1"/>
</dbReference>
<gene>
    <name evidence="2" type="ORF">H1P_320010</name>
</gene>
<evidence type="ECO:0000313" key="3">
    <source>
        <dbReference type="Proteomes" id="UP000320055"/>
    </source>
</evidence>
<protein>
    <submittedName>
        <fullName evidence="2">Transposase</fullName>
    </submittedName>
</protein>
<feature type="domain" description="Transposase putative helix-turn-helix" evidence="1">
    <location>
        <begin position="1"/>
        <end position="44"/>
    </location>
</feature>
<organism evidence="2 3">
    <name type="scientific">Hyella patelloides LEGE 07179</name>
    <dbReference type="NCBI Taxonomy" id="945734"/>
    <lineage>
        <taxon>Bacteria</taxon>
        <taxon>Bacillati</taxon>
        <taxon>Cyanobacteriota</taxon>
        <taxon>Cyanophyceae</taxon>
        <taxon>Pleurocapsales</taxon>
        <taxon>Hyellaceae</taxon>
        <taxon>Hyella</taxon>
    </lineage>
</organism>
<evidence type="ECO:0000259" key="1">
    <source>
        <dbReference type="Pfam" id="PF12323"/>
    </source>
</evidence>
<accession>A0A563VV14</accession>